<proteinExistence type="predicted"/>
<evidence type="ECO:0000256" key="1">
    <source>
        <dbReference type="SAM" id="Phobius"/>
    </source>
</evidence>
<accession>A0A918LKJ2</accession>
<keyword evidence="1" id="KW-0812">Transmembrane</keyword>
<sequence>MDENKNNEPAHARGRLLELAALFALVGLSLAVYAMGGPTALSAVGGTGVGLFSTWRYQNRPPEG</sequence>
<name>A0A918LKJ2_STRGD</name>
<reference evidence="2" key="1">
    <citation type="journal article" date="2014" name="Int. J. Syst. Evol. Microbiol.">
        <title>Complete genome sequence of Corynebacterium casei LMG S-19264T (=DSM 44701T), isolated from a smear-ripened cheese.</title>
        <authorList>
            <consortium name="US DOE Joint Genome Institute (JGI-PGF)"/>
            <person name="Walter F."/>
            <person name="Albersmeier A."/>
            <person name="Kalinowski J."/>
            <person name="Ruckert C."/>
        </authorList>
    </citation>
    <scope>NUCLEOTIDE SEQUENCE</scope>
    <source>
        <strain evidence="2">JCM 4234</strain>
    </source>
</reference>
<protein>
    <submittedName>
        <fullName evidence="2">Uncharacterized protein</fullName>
    </submittedName>
</protein>
<comment type="caution">
    <text evidence="2">The sequence shown here is derived from an EMBL/GenBank/DDBJ whole genome shotgun (WGS) entry which is preliminary data.</text>
</comment>
<keyword evidence="3" id="KW-1185">Reference proteome</keyword>
<gene>
    <name evidence="2" type="ORF">GCM10010238_59020</name>
</gene>
<dbReference type="AlphaFoldDB" id="A0A918LKJ2"/>
<dbReference type="Proteomes" id="UP000653493">
    <property type="component" value="Unassembled WGS sequence"/>
</dbReference>
<evidence type="ECO:0000313" key="3">
    <source>
        <dbReference type="Proteomes" id="UP000653493"/>
    </source>
</evidence>
<evidence type="ECO:0000313" key="2">
    <source>
        <dbReference type="EMBL" id="GGS62159.1"/>
    </source>
</evidence>
<keyword evidence="1" id="KW-0472">Membrane</keyword>
<feature type="transmembrane region" description="Helical" evidence="1">
    <location>
        <begin position="16"/>
        <end position="34"/>
    </location>
</feature>
<organism evidence="2 3">
    <name type="scientific">Streptomyces griseoviridis</name>
    <dbReference type="NCBI Taxonomy" id="45398"/>
    <lineage>
        <taxon>Bacteria</taxon>
        <taxon>Bacillati</taxon>
        <taxon>Actinomycetota</taxon>
        <taxon>Actinomycetes</taxon>
        <taxon>Kitasatosporales</taxon>
        <taxon>Streptomycetaceae</taxon>
        <taxon>Streptomyces</taxon>
    </lineage>
</organism>
<dbReference type="EMBL" id="BMSL01000026">
    <property type="protein sequence ID" value="GGS62159.1"/>
    <property type="molecule type" value="Genomic_DNA"/>
</dbReference>
<reference evidence="2" key="2">
    <citation type="submission" date="2020-09" db="EMBL/GenBank/DDBJ databases">
        <authorList>
            <person name="Sun Q."/>
            <person name="Ohkuma M."/>
        </authorList>
    </citation>
    <scope>NUCLEOTIDE SEQUENCE</scope>
    <source>
        <strain evidence="2">JCM 4234</strain>
    </source>
</reference>
<keyword evidence="1" id="KW-1133">Transmembrane helix</keyword>